<proteinExistence type="predicted"/>
<dbReference type="Proteomes" id="UP001208689">
    <property type="component" value="Chromosome"/>
</dbReference>
<reference evidence="1" key="1">
    <citation type="submission" date="2022-09" db="EMBL/GenBank/DDBJ databases">
        <title>Actin cytoskeleton and complex cell architecture in an #Asgard archaeon.</title>
        <authorList>
            <person name="Ponce Toledo R.I."/>
            <person name="Schleper C."/>
            <person name="Rodrigues Oliveira T."/>
            <person name="Wollweber F."/>
            <person name="Xu J."/>
            <person name="Rittmann S."/>
            <person name="Klingl A."/>
            <person name="Pilhofer M."/>
        </authorList>
    </citation>
    <scope>NUCLEOTIDE SEQUENCE</scope>
    <source>
        <strain evidence="1">B-35</strain>
    </source>
</reference>
<keyword evidence="2" id="KW-1185">Reference proteome</keyword>
<name>A0ABY6HPG6_9ARCH</name>
<protein>
    <submittedName>
        <fullName evidence="1">Uncharacterized protein</fullName>
    </submittedName>
</protein>
<accession>A0ABY6HPG6</accession>
<organism evidence="1 2">
    <name type="scientific">Candidatus Lokiarchaeum ossiferum</name>
    <dbReference type="NCBI Taxonomy" id="2951803"/>
    <lineage>
        <taxon>Archaea</taxon>
        <taxon>Promethearchaeati</taxon>
        <taxon>Promethearchaeota</taxon>
        <taxon>Promethearchaeia</taxon>
        <taxon>Promethearchaeales</taxon>
        <taxon>Promethearchaeaceae</taxon>
        <taxon>Candidatus Lokiarchaeum</taxon>
    </lineage>
</organism>
<gene>
    <name evidence="1" type="ORF">NEF87_001677</name>
</gene>
<evidence type="ECO:0000313" key="1">
    <source>
        <dbReference type="EMBL" id="UYP45392.1"/>
    </source>
</evidence>
<dbReference type="EMBL" id="CP104013">
    <property type="protein sequence ID" value="UYP45392.1"/>
    <property type="molecule type" value="Genomic_DNA"/>
</dbReference>
<sequence>MSFHTAESNLILDCVSENQKIIRGGKDLDIQRAIHYAFPNATDYETFGFKQIGNDLQIKKINYF</sequence>
<evidence type="ECO:0000313" key="2">
    <source>
        <dbReference type="Proteomes" id="UP001208689"/>
    </source>
</evidence>